<comment type="caution">
    <text evidence="2">The sequence shown here is derived from an EMBL/GenBank/DDBJ whole genome shotgun (WGS) entry which is preliminary data.</text>
</comment>
<evidence type="ECO:0000313" key="2">
    <source>
        <dbReference type="EMBL" id="NKW10711.1"/>
    </source>
</evidence>
<evidence type="ECO:0000256" key="1">
    <source>
        <dbReference type="ARBA" id="ARBA00022729"/>
    </source>
</evidence>
<protein>
    <recommendedName>
        <fullName evidence="4">Outer membrane autotransporter</fullName>
    </recommendedName>
</protein>
<dbReference type="InterPro" id="IPR013425">
    <property type="entry name" value="Autotrns_rpt"/>
</dbReference>
<proteinExistence type="predicted"/>
<dbReference type="InterPro" id="IPR011050">
    <property type="entry name" value="Pectin_lyase_fold/virulence"/>
</dbReference>
<sequence>MTHDLTLGGAGATIDVDGYDNSISGVIDGGKLTKTGAGTLLLTGANTYTGDTEIDAGTLAVLEDANFGANASNRIIIGNATLRLDESFNTARNIDLTDANSTINVVDDGFNTLTGKLSGTGVLNKTGTGTLVLGGANGYQGGTDIQSGILQISDDGNLGDAAGAVAIAQGAELQFSQGVTSARDITLGATGSTINTMTGNSTLNGVIRVANCTRLVQVHSFWQGKTVIVAVSLTAVSSRLAMIITLVKLVAQSFSMAERCNSPRTFQPLGR</sequence>
<dbReference type="Proteomes" id="UP000558475">
    <property type="component" value="Unassembled WGS sequence"/>
</dbReference>
<name>A0A7X6JD20_9HYPH</name>
<dbReference type="Pfam" id="PF12951">
    <property type="entry name" value="PATR"/>
    <property type="match status" value="2"/>
</dbReference>
<reference evidence="2 3" key="1">
    <citation type="submission" date="2020-04" db="EMBL/GenBank/DDBJ databases">
        <title>Whole genome sequencing of clinical and environmental type strains of Ochrobactrum.</title>
        <authorList>
            <person name="Dharne M."/>
        </authorList>
    </citation>
    <scope>NUCLEOTIDE SEQUENCE [LARGE SCALE GENOMIC DNA]</scope>
    <source>
        <strain evidence="2 3">DSM 13340</strain>
    </source>
</reference>
<dbReference type="EMBL" id="JAAXZB010000002">
    <property type="protein sequence ID" value="NKW10711.1"/>
    <property type="molecule type" value="Genomic_DNA"/>
</dbReference>
<evidence type="ECO:0000313" key="3">
    <source>
        <dbReference type="Proteomes" id="UP000558475"/>
    </source>
</evidence>
<keyword evidence="1" id="KW-0732">Signal</keyword>
<organism evidence="2 3">
    <name type="scientific">Brucella tritici</name>
    <dbReference type="NCBI Taxonomy" id="94626"/>
    <lineage>
        <taxon>Bacteria</taxon>
        <taxon>Pseudomonadati</taxon>
        <taxon>Pseudomonadota</taxon>
        <taxon>Alphaproteobacteria</taxon>
        <taxon>Hyphomicrobiales</taxon>
        <taxon>Brucellaceae</taxon>
        <taxon>Brucella/Ochrobactrum group</taxon>
        <taxon>Brucella</taxon>
    </lineage>
</organism>
<dbReference type="SUPFAM" id="SSF51126">
    <property type="entry name" value="Pectin lyase-like"/>
    <property type="match status" value="2"/>
</dbReference>
<accession>A0A7X6JD20</accession>
<dbReference type="InterPro" id="IPR051551">
    <property type="entry name" value="Autotransporter_adhesion"/>
</dbReference>
<dbReference type="PANTHER" id="PTHR35037:SF3">
    <property type="entry name" value="C-TERMINAL REGION OF AIDA-LIKE PROTEIN"/>
    <property type="match status" value="1"/>
</dbReference>
<dbReference type="AlphaFoldDB" id="A0A7X6JD20"/>
<evidence type="ECO:0008006" key="4">
    <source>
        <dbReference type="Google" id="ProtNLM"/>
    </source>
</evidence>
<dbReference type="NCBIfam" id="TIGR02601">
    <property type="entry name" value="autotrns_rpt"/>
    <property type="match status" value="2"/>
</dbReference>
<dbReference type="PANTHER" id="PTHR35037">
    <property type="entry name" value="C-TERMINAL REGION OF AIDA-LIKE PROTEIN"/>
    <property type="match status" value="1"/>
</dbReference>
<gene>
    <name evidence="2" type="ORF">HGG76_20700</name>
</gene>